<keyword evidence="3" id="KW-1185">Reference proteome</keyword>
<feature type="region of interest" description="Disordered" evidence="1">
    <location>
        <begin position="129"/>
        <end position="148"/>
    </location>
</feature>
<dbReference type="EMBL" id="CAKOGL010000019">
    <property type="protein sequence ID" value="CAH2098427.1"/>
    <property type="molecule type" value="Genomic_DNA"/>
</dbReference>
<dbReference type="Proteomes" id="UP001153954">
    <property type="component" value="Unassembled WGS sequence"/>
</dbReference>
<accession>A0AAU9UH75</accession>
<feature type="compositionally biased region" description="Low complexity" evidence="1">
    <location>
        <begin position="129"/>
        <end position="138"/>
    </location>
</feature>
<gene>
    <name evidence="2" type="ORF">EEDITHA_LOCUS13539</name>
</gene>
<proteinExistence type="predicted"/>
<evidence type="ECO:0000313" key="3">
    <source>
        <dbReference type="Proteomes" id="UP001153954"/>
    </source>
</evidence>
<evidence type="ECO:0000313" key="2">
    <source>
        <dbReference type="EMBL" id="CAH2098427.1"/>
    </source>
</evidence>
<comment type="caution">
    <text evidence="2">The sequence shown here is derived from an EMBL/GenBank/DDBJ whole genome shotgun (WGS) entry which is preliminary data.</text>
</comment>
<reference evidence="2" key="1">
    <citation type="submission" date="2022-03" db="EMBL/GenBank/DDBJ databases">
        <authorList>
            <person name="Tunstrom K."/>
        </authorList>
    </citation>
    <scope>NUCLEOTIDE SEQUENCE</scope>
</reference>
<dbReference type="AlphaFoldDB" id="A0AAU9UH75"/>
<protein>
    <submittedName>
        <fullName evidence="2">Uncharacterized protein</fullName>
    </submittedName>
</protein>
<organism evidence="2 3">
    <name type="scientific">Euphydryas editha</name>
    <name type="common">Edith's checkerspot</name>
    <dbReference type="NCBI Taxonomy" id="104508"/>
    <lineage>
        <taxon>Eukaryota</taxon>
        <taxon>Metazoa</taxon>
        <taxon>Ecdysozoa</taxon>
        <taxon>Arthropoda</taxon>
        <taxon>Hexapoda</taxon>
        <taxon>Insecta</taxon>
        <taxon>Pterygota</taxon>
        <taxon>Neoptera</taxon>
        <taxon>Endopterygota</taxon>
        <taxon>Lepidoptera</taxon>
        <taxon>Glossata</taxon>
        <taxon>Ditrysia</taxon>
        <taxon>Papilionoidea</taxon>
        <taxon>Nymphalidae</taxon>
        <taxon>Nymphalinae</taxon>
        <taxon>Euphydryas</taxon>
    </lineage>
</organism>
<evidence type="ECO:0000256" key="1">
    <source>
        <dbReference type="SAM" id="MobiDB-lite"/>
    </source>
</evidence>
<name>A0AAU9UH75_EUPED</name>
<sequence>MLVLRCFPWQNLSDRRGRRRPQSPGSGARTPAVLITLEAYAESEGLTYCHFLQRASETVNLADLGIGEGLSIRHAATGARLLELPKGQTQEVAEGLAKELRKALDGVARVVQPTKLVNLRISEIKGRAARAPQSASRQVPEETTAMSS</sequence>